<accession>A0A4Y7TDW1</accession>
<dbReference type="Proteomes" id="UP000298030">
    <property type="component" value="Unassembled WGS sequence"/>
</dbReference>
<dbReference type="AlphaFoldDB" id="A0A4Y7TDW1"/>
<evidence type="ECO:0000256" key="1">
    <source>
        <dbReference type="SAM" id="Phobius"/>
    </source>
</evidence>
<gene>
    <name evidence="3" type="ORF">FA13DRAFT_1731949</name>
</gene>
<dbReference type="Pfam" id="PF20151">
    <property type="entry name" value="DUF6533"/>
    <property type="match status" value="1"/>
</dbReference>
<keyword evidence="1" id="KW-0472">Membrane</keyword>
<feature type="transmembrane region" description="Helical" evidence="1">
    <location>
        <begin position="173"/>
        <end position="197"/>
    </location>
</feature>
<evidence type="ECO:0000259" key="2">
    <source>
        <dbReference type="Pfam" id="PF20151"/>
    </source>
</evidence>
<keyword evidence="4" id="KW-1185">Reference proteome</keyword>
<keyword evidence="1" id="KW-0812">Transmembrane</keyword>
<dbReference type="EMBL" id="QPFP01000016">
    <property type="protein sequence ID" value="TEB32191.1"/>
    <property type="molecule type" value="Genomic_DNA"/>
</dbReference>
<dbReference type="InterPro" id="IPR045340">
    <property type="entry name" value="DUF6533"/>
</dbReference>
<proteinExistence type="predicted"/>
<organism evidence="3 4">
    <name type="scientific">Coprinellus micaceus</name>
    <name type="common">Glistening ink-cap mushroom</name>
    <name type="synonym">Coprinus micaceus</name>
    <dbReference type="NCBI Taxonomy" id="71717"/>
    <lineage>
        <taxon>Eukaryota</taxon>
        <taxon>Fungi</taxon>
        <taxon>Dikarya</taxon>
        <taxon>Basidiomycota</taxon>
        <taxon>Agaricomycotina</taxon>
        <taxon>Agaricomycetes</taxon>
        <taxon>Agaricomycetidae</taxon>
        <taxon>Agaricales</taxon>
        <taxon>Agaricineae</taxon>
        <taxon>Psathyrellaceae</taxon>
        <taxon>Coprinellus</taxon>
    </lineage>
</organism>
<feature type="transmembrane region" description="Helical" evidence="1">
    <location>
        <begin position="64"/>
        <end position="84"/>
    </location>
</feature>
<dbReference type="OrthoDB" id="3350812at2759"/>
<feature type="transmembrane region" description="Helical" evidence="1">
    <location>
        <begin position="96"/>
        <end position="118"/>
    </location>
</feature>
<name>A0A4Y7TDW1_COPMI</name>
<evidence type="ECO:0000313" key="3">
    <source>
        <dbReference type="EMBL" id="TEB32191.1"/>
    </source>
</evidence>
<feature type="transmembrane region" description="Helical" evidence="1">
    <location>
        <begin position="218"/>
        <end position="238"/>
    </location>
</feature>
<sequence>MAASGVPSPEQLSKLMGIIEGWETMQITNYIQMSGHALIVADYIQTLPDEIRLMWPSGMSLPKVLFFTLRYYVFIHHILALIYMELKWETPETCHAWFLVISVSAGFIVLVSEVILFVRVYAFSGRNRKMLIYLIIQYLMLHVPAFILLVIFAKDVVYTVLPIPICMPVESQYKLIGGCFTVTFASVLIIMAIMAYIAYNKHRNFNSTLLSIFYRDGVYYFVCLSALAAINSIINFAAPQAYKFMFIQLEVDLHVILATRMLLHLREWSQRENAAVLGDQLTDVDFSHPAGSHAHYYLSDMGSKRAPSPMQFQHREFIDPVKARIQTSTVVTSNGTTTITTIRGSDTYGPY</sequence>
<comment type="caution">
    <text evidence="3">The sequence shown here is derived from an EMBL/GenBank/DDBJ whole genome shotgun (WGS) entry which is preliminary data.</text>
</comment>
<feature type="domain" description="DUF6533" evidence="2">
    <location>
        <begin position="30"/>
        <end position="75"/>
    </location>
</feature>
<protein>
    <recommendedName>
        <fullName evidence="2">DUF6533 domain-containing protein</fullName>
    </recommendedName>
</protein>
<keyword evidence="1" id="KW-1133">Transmembrane helix</keyword>
<evidence type="ECO:0000313" key="4">
    <source>
        <dbReference type="Proteomes" id="UP000298030"/>
    </source>
</evidence>
<feature type="transmembrane region" description="Helical" evidence="1">
    <location>
        <begin position="130"/>
        <end position="153"/>
    </location>
</feature>
<reference evidence="3 4" key="1">
    <citation type="journal article" date="2019" name="Nat. Ecol. Evol.">
        <title>Megaphylogeny resolves global patterns of mushroom evolution.</title>
        <authorList>
            <person name="Varga T."/>
            <person name="Krizsan K."/>
            <person name="Foldi C."/>
            <person name="Dima B."/>
            <person name="Sanchez-Garcia M."/>
            <person name="Sanchez-Ramirez S."/>
            <person name="Szollosi G.J."/>
            <person name="Szarkandi J.G."/>
            <person name="Papp V."/>
            <person name="Albert L."/>
            <person name="Andreopoulos W."/>
            <person name="Angelini C."/>
            <person name="Antonin V."/>
            <person name="Barry K.W."/>
            <person name="Bougher N.L."/>
            <person name="Buchanan P."/>
            <person name="Buyck B."/>
            <person name="Bense V."/>
            <person name="Catcheside P."/>
            <person name="Chovatia M."/>
            <person name="Cooper J."/>
            <person name="Damon W."/>
            <person name="Desjardin D."/>
            <person name="Finy P."/>
            <person name="Geml J."/>
            <person name="Haridas S."/>
            <person name="Hughes K."/>
            <person name="Justo A."/>
            <person name="Karasinski D."/>
            <person name="Kautmanova I."/>
            <person name="Kiss B."/>
            <person name="Kocsube S."/>
            <person name="Kotiranta H."/>
            <person name="LaButti K.M."/>
            <person name="Lechner B.E."/>
            <person name="Liimatainen K."/>
            <person name="Lipzen A."/>
            <person name="Lukacs Z."/>
            <person name="Mihaltcheva S."/>
            <person name="Morgado L.N."/>
            <person name="Niskanen T."/>
            <person name="Noordeloos M.E."/>
            <person name="Ohm R.A."/>
            <person name="Ortiz-Santana B."/>
            <person name="Ovrebo C."/>
            <person name="Racz N."/>
            <person name="Riley R."/>
            <person name="Savchenko A."/>
            <person name="Shiryaev A."/>
            <person name="Soop K."/>
            <person name="Spirin V."/>
            <person name="Szebenyi C."/>
            <person name="Tomsovsky M."/>
            <person name="Tulloss R.E."/>
            <person name="Uehling J."/>
            <person name="Grigoriev I.V."/>
            <person name="Vagvolgyi C."/>
            <person name="Papp T."/>
            <person name="Martin F.M."/>
            <person name="Miettinen O."/>
            <person name="Hibbett D.S."/>
            <person name="Nagy L.G."/>
        </authorList>
    </citation>
    <scope>NUCLEOTIDE SEQUENCE [LARGE SCALE GENOMIC DNA]</scope>
    <source>
        <strain evidence="3 4">FP101781</strain>
    </source>
</reference>